<evidence type="ECO:0000313" key="2">
    <source>
        <dbReference type="Proteomes" id="UP000032142"/>
    </source>
</evidence>
<keyword evidence="1" id="KW-0251">Elongation factor</keyword>
<accession>A0A0B0P604</accession>
<dbReference type="GO" id="GO:0003746">
    <property type="term" value="F:translation elongation factor activity"/>
    <property type="evidence" value="ECO:0007669"/>
    <property type="project" value="UniProtKB-KW"/>
</dbReference>
<evidence type="ECO:0000313" key="1">
    <source>
        <dbReference type="EMBL" id="KHG22168.1"/>
    </source>
</evidence>
<reference evidence="2" key="1">
    <citation type="submission" date="2014-09" db="EMBL/GenBank/DDBJ databases">
        <authorList>
            <person name="Mudge J."/>
            <person name="Ramaraj T."/>
            <person name="Lindquist I.E."/>
            <person name="Bharti A.K."/>
            <person name="Sundararajan A."/>
            <person name="Cameron C.T."/>
            <person name="Woodward J.E."/>
            <person name="May G.D."/>
            <person name="Brubaker C."/>
            <person name="Broadhvest J."/>
            <person name="Wilkins T.A."/>
        </authorList>
    </citation>
    <scope>NUCLEOTIDE SEQUENCE</scope>
    <source>
        <strain evidence="2">cv. AKA8401</strain>
    </source>
</reference>
<gene>
    <name evidence="1" type="ORF">F383_01568</name>
</gene>
<name>A0A0B0P604_GOSAR</name>
<sequence length="67" mass="7732">MKNSYCFSNHYRMSQTSTSTLILTHPCGRGIYLTLDLGLGCFSFNAQARYFNPKPRMKQSSNPEQYE</sequence>
<dbReference type="AlphaFoldDB" id="A0A0B0P604"/>
<keyword evidence="1" id="KW-0648">Protein biosynthesis</keyword>
<protein>
    <submittedName>
        <fullName evidence="1">Selenocysteine-specific elongation factor</fullName>
    </submittedName>
</protein>
<keyword evidence="2" id="KW-1185">Reference proteome</keyword>
<dbReference type="EMBL" id="KN420843">
    <property type="protein sequence ID" value="KHG22168.1"/>
    <property type="molecule type" value="Genomic_DNA"/>
</dbReference>
<dbReference type="Proteomes" id="UP000032142">
    <property type="component" value="Unassembled WGS sequence"/>
</dbReference>
<organism evidence="1 2">
    <name type="scientific">Gossypium arboreum</name>
    <name type="common">Tree cotton</name>
    <name type="synonym">Gossypium nanking</name>
    <dbReference type="NCBI Taxonomy" id="29729"/>
    <lineage>
        <taxon>Eukaryota</taxon>
        <taxon>Viridiplantae</taxon>
        <taxon>Streptophyta</taxon>
        <taxon>Embryophyta</taxon>
        <taxon>Tracheophyta</taxon>
        <taxon>Spermatophyta</taxon>
        <taxon>Magnoliopsida</taxon>
        <taxon>eudicotyledons</taxon>
        <taxon>Gunneridae</taxon>
        <taxon>Pentapetalae</taxon>
        <taxon>rosids</taxon>
        <taxon>malvids</taxon>
        <taxon>Malvales</taxon>
        <taxon>Malvaceae</taxon>
        <taxon>Malvoideae</taxon>
        <taxon>Gossypium</taxon>
    </lineage>
</organism>
<proteinExistence type="predicted"/>